<dbReference type="EMBL" id="CAKOGL010000019">
    <property type="protein sequence ID" value="CAH2098127.1"/>
    <property type="molecule type" value="Genomic_DNA"/>
</dbReference>
<keyword evidence="1" id="KW-0472">Membrane</keyword>
<keyword evidence="1" id="KW-0812">Transmembrane</keyword>
<keyword evidence="3" id="KW-1185">Reference proteome</keyword>
<evidence type="ECO:0000256" key="1">
    <source>
        <dbReference type="SAM" id="Phobius"/>
    </source>
</evidence>
<evidence type="ECO:0000313" key="3">
    <source>
        <dbReference type="Proteomes" id="UP001153954"/>
    </source>
</evidence>
<evidence type="ECO:0000313" key="2">
    <source>
        <dbReference type="EMBL" id="CAH2098127.1"/>
    </source>
</evidence>
<proteinExistence type="predicted"/>
<gene>
    <name evidence="2" type="ORF">EEDITHA_LOCUS13274</name>
</gene>
<dbReference type="Proteomes" id="UP001153954">
    <property type="component" value="Unassembled WGS sequence"/>
</dbReference>
<comment type="caution">
    <text evidence="2">The sequence shown here is derived from an EMBL/GenBank/DDBJ whole genome shotgun (WGS) entry which is preliminary data.</text>
</comment>
<accession>A0AAU9UGE1</accession>
<keyword evidence="1" id="KW-1133">Transmembrane helix</keyword>
<organism evidence="2 3">
    <name type="scientific">Euphydryas editha</name>
    <name type="common">Edith's checkerspot</name>
    <dbReference type="NCBI Taxonomy" id="104508"/>
    <lineage>
        <taxon>Eukaryota</taxon>
        <taxon>Metazoa</taxon>
        <taxon>Ecdysozoa</taxon>
        <taxon>Arthropoda</taxon>
        <taxon>Hexapoda</taxon>
        <taxon>Insecta</taxon>
        <taxon>Pterygota</taxon>
        <taxon>Neoptera</taxon>
        <taxon>Endopterygota</taxon>
        <taxon>Lepidoptera</taxon>
        <taxon>Glossata</taxon>
        <taxon>Ditrysia</taxon>
        <taxon>Papilionoidea</taxon>
        <taxon>Nymphalidae</taxon>
        <taxon>Nymphalinae</taxon>
        <taxon>Euphydryas</taxon>
    </lineage>
</organism>
<evidence type="ECO:0008006" key="4">
    <source>
        <dbReference type="Google" id="ProtNLM"/>
    </source>
</evidence>
<dbReference type="AlphaFoldDB" id="A0AAU9UGE1"/>
<feature type="transmembrane region" description="Helical" evidence="1">
    <location>
        <begin position="36"/>
        <end position="59"/>
    </location>
</feature>
<name>A0AAU9UGE1_EUPED</name>
<protein>
    <recommendedName>
        <fullName evidence="4">ATP synthase F0 subunit 8</fullName>
    </recommendedName>
</protein>
<reference evidence="2" key="1">
    <citation type="submission" date="2022-03" db="EMBL/GenBank/DDBJ databases">
        <authorList>
            <person name="Tunstrom K."/>
        </authorList>
    </citation>
    <scope>NUCLEOTIDE SEQUENCE</scope>
</reference>
<sequence>MPPYGIPNFDFSELDDSVEKDEIDDGTDVNLSHVTLWYMVMLVALLLLWMLIFFCLRVLTLHPRRGQDILWTDILVERTKAYDLEH</sequence>